<evidence type="ECO:0000313" key="5">
    <source>
        <dbReference type="Proteomes" id="UP000576225"/>
    </source>
</evidence>
<evidence type="ECO:0000313" key="2">
    <source>
        <dbReference type="EMBL" id="NMD87492.1"/>
    </source>
</evidence>
<dbReference type="RefSeq" id="WP_116882540.1">
    <property type="nucleotide sequence ID" value="NZ_CABMMC010000182.1"/>
</dbReference>
<evidence type="ECO:0000259" key="1">
    <source>
        <dbReference type="Pfam" id="PF13320"/>
    </source>
</evidence>
<dbReference type="Proteomes" id="UP000245959">
    <property type="component" value="Unassembled WGS sequence"/>
</dbReference>
<dbReference type="EMBL" id="QEKH01000002">
    <property type="protein sequence ID" value="PVY45511.1"/>
    <property type="molecule type" value="Genomic_DNA"/>
</dbReference>
<dbReference type="EMBL" id="JABAEW010000025">
    <property type="protein sequence ID" value="NMD87492.1"/>
    <property type="molecule type" value="Genomic_DNA"/>
</dbReference>
<reference evidence="3 4" key="1">
    <citation type="submission" date="2018-04" db="EMBL/GenBank/DDBJ databases">
        <title>Genomic Encyclopedia of Type Strains, Phase IV (KMG-IV): sequencing the most valuable type-strain genomes for metagenomic binning, comparative biology and taxonomic classification.</title>
        <authorList>
            <person name="Goeker M."/>
        </authorList>
    </citation>
    <scope>NUCLEOTIDE SEQUENCE [LARGE SCALE GENOMIC DNA]</scope>
    <source>
        <strain evidence="3 4">DSM 14823</strain>
    </source>
</reference>
<keyword evidence="4" id="KW-1185">Reference proteome</keyword>
<organism evidence="3 4">
    <name type="scientific">Victivallis vadensis</name>
    <dbReference type="NCBI Taxonomy" id="172901"/>
    <lineage>
        <taxon>Bacteria</taxon>
        <taxon>Pseudomonadati</taxon>
        <taxon>Lentisphaerota</taxon>
        <taxon>Lentisphaeria</taxon>
        <taxon>Victivallales</taxon>
        <taxon>Victivallaceae</taxon>
        <taxon>Victivallis</taxon>
    </lineage>
</organism>
<evidence type="ECO:0000313" key="4">
    <source>
        <dbReference type="Proteomes" id="UP000245959"/>
    </source>
</evidence>
<reference evidence="2 5" key="2">
    <citation type="submission" date="2020-04" db="EMBL/GenBank/DDBJ databases">
        <authorList>
            <person name="Hitch T.C.A."/>
            <person name="Wylensek D."/>
            <person name="Clavel T."/>
        </authorList>
    </citation>
    <scope>NUCLEOTIDE SEQUENCE [LARGE SCALE GENOMIC DNA]</scope>
    <source>
        <strain evidence="2 5">COR2-253-APC-1A</strain>
    </source>
</reference>
<comment type="caution">
    <text evidence="3">The sequence shown here is derived from an EMBL/GenBank/DDBJ whole genome shotgun (WGS) entry which is preliminary data.</text>
</comment>
<name>A0A2U1BA53_9BACT</name>
<protein>
    <submittedName>
        <fullName evidence="2">DUF4091 domain-containing protein</fullName>
    </submittedName>
</protein>
<dbReference type="OrthoDB" id="197680at2"/>
<evidence type="ECO:0000313" key="3">
    <source>
        <dbReference type="EMBL" id="PVY45511.1"/>
    </source>
</evidence>
<gene>
    <name evidence="3" type="ORF">C8D82_10282</name>
    <name evidence="2" type="ORF">HF882_12945</name>
</gene>
<dbReference type="Pfam" id="PF13320">
    <property type="entry name" value="GH123_cat"/>
    <property type="match status" value="1"/>
</dbReference>
<dbReference type="InterPro" id="IPR025150">
    <property type="entry name" value="GH123_cat"/>
</dbReference>
<proteinExistence type="predicted"/>
<accession>A0A2U1BA53</accession>
<dbReference type="Proteomes" id="UP000576225">
    <property type="component" value="Unassembled WGS sequence"/>
</dbReference>
<dbReference type="AlphaFoldDB" id="A0A2U1BA53"/>
<feature type="domain" description="Glycoside hydrolase 123 catalytic" evidence="1">
    <location>
        <begin position="172"/>
        <end position="503"/>
    </location>
</feature>
<dbReference type="GeneID" id="78293872"/>
<sequence length="549" mass="62968">MIDVKVAGSLEKIFPDSDWNGPELRSDVAARGEVYSFQVAVRFRETDNHYLRVALESELNAQIRLVEAVPVHLAANRPDDDFLRTTPGLYPDLLDELECKDRFRVMPRQWRTLWVTVRIGEDCPAGTYPVKLLFSDIDWQGKWRPETVATAEIELKVLPFTLPEQQLLRYEWFHADCLSAYYRVPAWSEEHWRIVENFVHNAVSHGINVLYVPLWTPPLDTEIGGERPTCQLLDVHVEADGAYRFGFEKLERYLEMGKRLGVKRFGISHLVTQWGAEFTPKIVETLGGGRDRKLFGWHVGSDDPAFKAFLTALMPQLLAVLRRHGLTGRCFFSISDEPSVEHLETYRSVVEWIVPLLEDFPTVEALSSFDFYQNGLVRNPVPCNNHIEPFVGHVKELWTYYCCSQEDRVPNRCMAMPSRRNRIMGLLAYVYDLTGFLQWGFNFYFSQYSKRLIDPFACTDAGGAFPAGDPFMVYPGEYGVPLDSIRHEVFREGLQDLRALKLLESRIGRGAVLALLNEGLEKPLSMTEYPRTDAWLLGVRSRVYAGLAE</sequence>